<dbReference type="Gene3D" id="3.40.50.720">
    <property type="entry name" value="NAD(P)-binding Rossmann-like Domain"/>
    <property type="match status" value="1"/>
</dbReference>
<dbReference type="PANTHER" id="PTHR42813">
    <property type="entry name" value="ZINC-TYPE ALCOHOL DEHYDROGENASE-LIKE"/>
    <property type="match status" value="1"/>
</dbReference>
<dbReference type="RefSeq" id="WP_014186464.1">
    <property type="nucleotide sequence ID" value="NC_016584.1"/>
</dbReference>
<reference evidence="7 8" key="2">
    <citation type="journal article" date="2012" name="J. Bacteriol.">
        <title>Complete genome sequences of Desulfosporosinus orientis DSM765T, Desulfosporosinus youngiae DSM17734T, Desulfosporosinus meridiei DSM13257T, and Desulfosporosinus acidiphilus DSM22704T.</title>
        <authorList>
            <person name="Pester M."/>
            <person name="Brambilla E."/>
            <person name="Alazard D."/>
            <person name="Rattei T."/>
            <person name="Weinmaier T."/>
            <person name="Han J."/>
            <person name="Lucas S."/>
            <person name="Lapidus A."/>
            <person name="Cheng J.F."/>
            <person name="Goodwin L."/>
            <person name="Pitluck S."/>
            <person name="Peters L."/>
            <person name="Ovchinnikova G."/>
            <person name="Teshima H."/>
            <person name="Detter J.C."/>
            <person name="Han C.S."/>
            <person name="Tapia R."/>
            <person name="Land M.L."/>
            <person name="Hauser L."/>
            <person name="Kyrpides N.C."/>
            <person name="Ivanova N.N."/>
            <person name="Pagani I."/>
            <person name="Huntmann M."/>
            <person name="Wei C.L."/>
            <person name="Davenport K.W."/>
            <person name="Daligault H."/>
            <person name="Chain P.S."/>
            <person name="Chen A."/>
            <person name="Mavromatis K."/>
            <person name="Markowitz V."/>
            <person name="Szeto E."/>
            <person name="Mikhailova N."/>
            <person name="Pati A."/>
            <person name="Wagner M."/>
            <person name="Woyke T."/>
            <person name="Ollivier B."/>
            <person name="Klenk H.P."/>
            <person name="Spring S."/>
            <person name="Loy A."/>
        </authorList>
    </citation>
    <scope>NUCLEOTIDE SEQUENCE [LARGE SCALE GENOMIC DNA]</scope>
    <source>
        <strain evidence="8">ATCC 19365 / DSM 765 / NCIMB 8382 / VKM B-1628</strain>
    </source>
</reference>
<comment type="similarity">
    <text evidence="2">Belongs to the zinc-containing alcohol dehydrogenase family.</text>
</comment>
<keyword evidence="8" id="KW-1185">Reference proteome</keyword>
<dbReference type="Pfam" id="PF00107">
    <property type="entry name" value="ADH_zinc_N"/>
    <property type="match status" value="1"/>
</dbReference>
<evidence type="ECO:0000313" key="7">
    <source>
        <dbReference type="EMBL" id="AET69657.1"/>
    </source>
</evidence>
<dbReference type="PANTHER" id="PTHR42813:SF4">
    <property type="entry name" value="NADP-DEPENDENT ISOPROPANOL DEHYDROGENASE"/>
    <property type="match status" value="1"/>
</dbReference>
<dbReference type="SUPFAM" id="SSF50129">
    <property type="entry name" value="GroES-like"/>
    <property type="match status" value="1"/>
</dbReference>
<keyword evidence="3" id="KW-0479">Metal-binding</keyword>
<dbReference type="Gene3D" id="3.90.180.10">
    <property type="entry name" value="Medium-chain alcohol dehydrogenases, catalytic domain"/>
    <property type="match status" value="1"/>
</dbReference>
<evidence type="ECO:0000313" key="8">
    <source>
        <dbReference type="Proteomes" id="UP000006346"/>
    </source>
</evidence>
<evidence type="ECO:0000256" key="3">
    <source>
        <dbReference type="ARBA" id="ARBA00022723"/>
    </source>
</evidence>
<dbReference type="GO" id="GO:0046872">
    <property type="term" value="F:metal ion binding"/>
    <property type="evidence" value="ECO:0007669"/>
    <property type="project" value="UniProtKB-KW"/>
</dbReference>
<dbReference type="InterPro" id="IPR013154">
    <property type="entry name" value="ADH-like_N"/>
</dbReference>
<evidence type="ECO:0000256" key="2">
    <source>
        <dbReference type="ARBA" id="ARBA00008072"/>
    </source>
</evidence>
<gene>
    <name evidence="7" type="ordered locus">Desor_4223</name>
</gene>
<dbReference type="HOGENOM" id="CLU_026673_11_3_9"/>
<evidence type="ECO:0000259" key="5">
    <source>
        <dbReference type="Pfam" id="PF00107"/>
    </source>
</evidence>
<dbReference type="Proteomes" id="UP000006346">
    <property type="component" value="Chromosome"/>
</dbReference>
<evidence type="ECO:0000256" key="1">
    <source>
        <dbReference type="ARBA" id="ARBA00001947"/>
    </source>
</evidence>
<dbReference type="InterPro" id="IPR011032">
    <property type="entry name" value="GroES-like_sf"/>
</dbReference>
<evidence type="ECO:0000259" key="6">
    <source>
        <dbReference type="Pfam" id="PF08240"/>
    </source>
</evidence>
<feature type="domain" description="Alcohol dehydrogenase-like C-terminal" evidence="5">
    <location>
        <begin position="181"/>
        <end position="294"/>
    </location>
</feature>
<dbReference type="EMBL" id="CP003108">
    <property type="protein sequence ID" value="AET69657.1"/>
    <property type="molecule type" value="Genomic_DNA"/>
</dbReference>
<name>G7WHU5_DESOD</name>
<feature type="domain" description="Alcohol dehydrogenase-like N-terminal" evidence="6">
    <location>
        <begin position="31"/>
        <end position="141"/>
    </location>
</feature>
<reference evidence="8" key="1">
    <citation type="submission" date="2011-11" db="EMBL/GenBank/DDBJ databases">
        <title>Complete sequence of Desulfosporosinus orientis DSM 765.</title>
        <authorList>
            <person name="Lucas S."/>
            <person name="Han J."/>
            <person name="Lapidus A."/>
            <person name="Cheng J.-F."/>
            <person name="Goodwin L."/>
            <person name="Pitluck S."/>
            <person name="Peters L."/>
            <person name="Ovchinnikova G."/>
            <person name="Teshima H."/>
            <person name="Detter J.C."/>
            <person name="Han C."/>
            <person name="Tapia R."/>
            <person name="Land M."/>
            <person name="Hauser L."/>
            <person name="Kyrpides N."/>
            <person name="Ivanova N."/>
            <person name="Pagani I."/>
            <person name="Pester M."/>
            <person name="Spring S."/>
            <person name="Ollivier B."/>
            <person name="Rattei T."/>
            <person name="Klenk H.-P."/>
            <person name="Wagner M."/>
            <person name="Loy A."/>
            <person name="Woyke T."/>
        </authorList>
    </citation>
    <scope>NUCLEOTIDE SEQUENCE [LARGE SCALE GENOMIC DNA]</scope>
    <source>
        <strain evidence="8">ATCC 19365 / DSM 765 / NCIMB 8382 / VKM B-1628</strain>
    </source>
</reference>
<comment type="cofactor">
    <cofactor evidence="1">
        <name>Zn(2+)</name>
        <dbReference type="ChEBI" id="CHEBI:29105"/>
    </cofactor>
</comment>
<dbReference type="InterPro" id="IPR013149">
    <property type="entry name" value="ADH-like_C"/>
</dbReference>
<keyword evidence="4" id="KW-0862">Zinc</keyword>
<evidence type="ECO:0000256" key="4">
    <source>
        <dbReference type="ARBA" id="ARBA00022833"/>
    </source>
</evidence>
<organism evidence="7 8">
    <name type="scientific">Desulfosporosinus orientis (strain ATCC 19365 / DSM 765 / NCIMB 8382 / VKM B-1628 / Singapore I)</name>
    <name type="common">Desulfotomaculum orientis</name>
    <dbReference type="NCBI Taxonomy" id="768706"/>
    <lineage>
        <taxon>Bacteria</taxon>
        <taxon>Bacillati</taxon>
        <taxon>Bacillota</taxon>
        <taxon>Clostridia</taxon>
        <taxon>Eubacteriales</taxon>
        <taxon>Desulfitobacteriaceae</taxon>
        <taxon>Desulfosporosinus</taxon>
    </lineage>
</organism>
<dbReference type="eggNOG" id="COG1063">
    <property type="taxonomic scope" value="Bacteria"/>
</dbReference>
<sequence length="355" mass="38568">MLQETMKALVYHGPGNYSLDDVPVPKITNPTDAIGKVTLAAICTSDIHMVQGHIPTAPNPKIVGHEFCVEIVETGAEVKRIKPGMRCIVFPAVFCGQCKMCKSGMPSLCEKYGIFGVGELEGSQAEYVLIPKADMFCIPIPSDLNEEDVILIPDMLATGWFGVKNAEVNPEKIVAVIGVGPVGMSACLIAKSIFGAKKVIAIDLLPERLELLQRHHAVDAVINSGTENVKERIKEITNGAGVDVTIESGGVQQTFELATRITKFGGIVSTVAVFSKPLTLHMDKIFSKNLTIKMGIHKGEGIGEMLQKILEGKLDARFMLTHKKPLNDILKGYDVFGHQKDGCVKWAITPYERDS</sequence>
<dbReference type="KEGG" id="dor:Desor_4223"/>
<dbReference type="STRING" id="768706.Desor_4223"/>
<dbReference type="SUPFAM" id="SSF51735">
    <property type="entry name" value="NAD(P)-binding Rossmann-fold domains"/>
    <property type="match status" value="1"/>
</dbReference>
<dbReference type="OrthoDB" id="9769198at2"/>
<proteinExistence type="inferred from homology"/>
<dbReference type="Pfam" id="PF08240">
    <property type="entry name" value="ADH_N"/>
    <property type="match status" value="1"/>
</dbReference>
<dbReference type="PATRIC" id="fig|768706.3.peg.4281"/>
<protein>
    <submittedName>
        <fullName evidence="7">Theronine dehydrogenase-like Zn-dependent dehydrogenase</fullName>
    </submittedName>
</protein>
<dbReference type="InterPro" id="IPR036291">
    <property type="entry name" value="NAD(P)-bd_dom_sf"/>
</dbReference>
<dbReference type="AlphaFoldDB" id="G7WHU5"/>
<accession>G7WHU5</accession>